<evidence type="ECO:0000313" key="3">
    <source>
        <dbReference type="EMBL" id="KAJ4393945.1"/>
    </source>
</evidence>
<name>A0A9W8YW49_9PEZI</name>
<proteinExistence type="predicted"/>
<keyword evidence="1" id="KW-0175">Coiled coil</keyword>
<feature type="compositionally biased region" description="Basic residues" evidence="2">
    <location>
        <begin position="271"/>
        <end position="280"/>
    </location>
</feature>
<feature type="coiled-coil region" evidence="1">
    <location>
        <begin position="326"/>
        <end position="353"/>
    </location>
</feature>
<feature type="compositionally biased region" description="Pro residues" evidence="2">
    <location>
        <begin position="163"/>
        <end position="173"/>
    </location>
</feature>
<feature type="compositionally biased region" description="Low complexity" evidence="2">
    <location>
        <begin position="32"/>
        <end position="55"/>
    </location>
</feature>
<feature type="compositionally biased region" description="Basic residues" evidence="2">
    <location>
        <begin position="1"/>
        <end position="11"/>
    </location>
</feature>
<protein>
    <submittedName>
        <fullName evidence="3">Uncharacterized protein</fullName>
    </submittedName>
</protein>
<dbReference type="Proteomes" id="UP001140453">
    <property type="component" value="Unassembled WGS sequence"/>
</dbReference>
<dbReference type="EMBL" id="JAPEVB010000002">
    <property type="protein sequence ID" value="KAJ4393945.1"/>
    <property type="molecule type" value="Genomic_DNA"/>
</dbReference>
<evidence type="ECO:0000313" key="4">
    <source>
        <dbReference type="Proteomes" id="UP001140453"/>
    </source>
</evidence>
<feature type="compositionally biased region" description="Low complexity" evidence="2">
    <location>
        <begin position="261"/>
        <end position="270"/>
    </location>
</feature>
<evidence type="ECO:0000256" key="1">
    <source>
        <dbReference type="SAM" id="Coils"/>
    </source>
</evidence>
<dbReference type="OrthoDB" id="4160836at2759"/>
<gene>
    <name evidence="3" type="ORF">N0V93_003162</name>
</gene>
<organism evidence="3 4">
    <name type="scientific">Gnomoniopsis smithogilvyi</name>
    <dbReference type="NCBI Taxonomy" id="1191159"/>
    <lineage>
        <taxon>Eukaryota</taxon>
        <taxon>Fungi</taxon>
        <taxon>Dikarya</taxon>
        <taxon>Ascomycota</taxon>
        <taxon>Pezizomycotina</taxon>
        <taxon>Sordariomycetes</taxon>
        <taxon>Sordariomycetidae</taxon>
        <taxon>Diaporthales</taxon>
        <taxon>Gnomoniaceae</taxon>
        <taxon>Gnomoniopsis</taxon>
    </lineage>
</organism>
<dbReference type="AlphaFoldDB" id="A0A9W8YW49"/>
<keyword evidence="4" id="KW-1185">Reference proteome</keyword>
<accession>A0A9W8YW49</accession>
<feature type="region of interest" description="Disordered" evidence="2">
    <location>
        <begin position="1"/>
        <end position="322"/>
    </location>
</feature>
<sequence length="723" mass="79091">MDFSAPKRRKTSPTGSVPIESTTPADPPPPQQSQQSRAPQSSPSRSPTRPSFASPTKSSLARHNPEILSQRRGTAAQRSDDRPASELNEEVDVDAALTAQLEHHSEGVRVTSPPEASTSTALPTVGEAPNTAAAVASDLLRSPSRRVGGSTLGAQSARRTPTRPQPRPLPPPGPEEEDIIANPFGGRGLNRSPLNTGVLPAVVYEEPELPPTPEQPDPVLSTPPSGIHNTPSKRRRDPNEREAVRQQSSPSKHPLSQEVTSPLNSPQKQSQKPKGKRRASPVKIIGQVASLPERSREKETPPPVKTSSEFVPGTHPRRSIRLRGPNWEKQQERDSLLKEIAKLQADLDLAKRGNQNAAQGLPLADKGAVLDVLRRHLVPAEKEPERDTTTEWIQAVMDPIAMLGFNGSSKLNLPPAFPHQDAEDEPEPPIVSHHPICMNASEELPYLQIFTPLTYSSVMTTITPSDDEPSQPTLQKHSITVHSANPPGLFTARLEMVVNPRKQTIYSLVVPRLDPAAAPELDSFIDRIVSPQAQYHPVLTRNVNILCWAMGEWYGIALQRAKFWVALERALDSKDGLIEIVLAMRARKKRKRRRQGQSGEADSEIGEGFTVGSDSDPQLPDKSRLLPHMGRTSMDFQIPYLTGDGTTELSELRVKWTMEFDWAGEARSRLGVELGVPGKWQAMDERKSIVGIPNMFDKLVQGGEDPLMAVQTVVALLAGEPGS</sequence>
<reference evidence="3" key="1">
    <citation type="submission" date="2022-10" db="EMBL/GenBank/DDBJ databases">
        <title>Tapping the CABI collections for fungal endophytes: first genome assemblies for Collariella, Neodidymelliopsis, Ascochyta clinopodiicola, Didymella pomorum, Didymosphaeria variabile, Neocosmospora piperis and Neocucurbitaria cava.</title>
        <authorList>
            <person name="Hill R."/>
        </authorList>
    </citation>
    <scope>NUCLEOTIDE SEQUENCE</scope>
    <source>
        <strain evidence="3">IMI 355082</strain>
    </source>
</reference>
<comment type="caution">
    <text evidence="3">The sequence shown here is derived from an EMBL/GenBank/DDBJ whole genome shotgun (WGS) entry which is preliminary data.</text>
</comment>
<evidence type="ECO:0000256" key="2">
    <source>
        <dbReference type="SAM" id="MobiDB-lite"/>
    </source>
</evidence>
<feature type="region of interest" description="Disordered" evidence="2">
    <location>
        <begin position="591"/>
        <end position="625"/>
    </location>
</feature>